<keyword evidence="2" id="KW-0808">Transferase</keyword>
<keyword evidence="3" id="KW-1185">Reference proteome</keyword>
<dbReference type="GO" id="GO:1990088">
    <property type="term" value="F:[methyl-Co(III) methanol-specific corrinoid protein]:coenzyme M methyltransferase"/>
    <property type="evidence" value="ECO:0007669"/>
    <property type="project" value="UniProtKB-EC"/>
</dbReference>
<dbReference type="SUPFAM" id="SSF51726">
    <property type="entry name" value="UROD/MetE-like"/>
    <property type="match status" value="1"/>
</dbReference>
<dbReference type="InterPro" id="IPR038071">
    <property type="entry name" value="UROD/MetE-like_sf"/>
</dbReference>
<dbReference type="PANTHER" id="PTHR47099:SF1">
    <property type="entry name" value="METHYLCOBAMIDE:COM METHYLTRANSFERASE MTBA"/>
    <property type="match status" value="1"/>
</dbReference>
<evidence type="ECO:0000313" key="3">
    <source>
        <dbReference type="Proteomes" id="UP000027946"/>
    </source>
</evidence>
<dbReference type="AlphaFoldDB" id="A0A069RKV2"/>
<dbReference type="Pfam" id="PF01208">
    <property type="entry name" value="URO-D"/>
    <property type="match status" value="1"/>
</dbReference>
<dbReference type="InterPro" id="IPR052024">
    <property type="entry name" value="Methanogen_methyltrans"/>
</dbReference>
<dbReference type="EC" id="2.1.1.246" evidence="2"/>
<dbReference type="GO" id="GO:0006779">
    <property type="term" value="P:porphyrin-containing compound biosynthetic process"/>
    <property type="evidence" value="ECO:0007669"/>
    <property type="project" value="InterPro"/>
</dbReference>
<name>A0A069RKV2_PEPLI</name>
<evidence type="ECO:0000313" key="2">
    <source>
        <dbReference type="EMBL" id="KDR96755.1"/>
    </source>
</evidence>
<feature type="domain" description="Uroporphyrinogen decarboxylase (URO-D)" evidence="1">
    <location>
        <begin position="9"/>
        <end position="341"/>
    </location>
</feature>
<organism evidence="2 3">
    <name type="scientific">Peptoclostridium litorale DSM 5388</name>
    <dbReference type="NCBI Taxonomy" id="1121324"/>
    <lineage>
        <taxon>Bacteria</taxon>
        <taxon>Bacillati</taxon>
        <taxon>Bacillota</taxon>
        <taxon>Clostridia</taxon>
        <taxon>Peptostreptococcales</taxon>
        <taxon>Peptoclostridiaceae</taxon>
        <taxon>Peptoclostridium</taxon>
    </lineage>
</organism>
<dbReference type="STRING" id="1121324.CLIT_2c03610"/>
<gene>
    <name evidence="2" type="primary">mtaA</name>
    <name evidence="2" type="ORF">CLIT_2c03610</name>
</gene>
<keyword evidence="2" id="KW-0489">Methyltransferase</keyword>
<dbReference type="RefSeq" id="WP_242943849.1">
    <property type="nucleotide sequence ID" value="NZ_FSRH01000019.1"/>
</dbReference>
<dbReference type="CDD" id="cd03465">
    <property type="entry name" value="URO-D_like"/>
    <property type="match status" value="1"/>
</dbReference>
<dbReference type="GO" id="GO:0032259">
    <property type="term" value="P:methylation"/>
    <property type="evidence" value="ECO:0007669"/>
    <property type="project" value="UniProtKB-KW"/>
</dbReference>
<dbReference type="PANTHER" id="PTHR47099">
    <property type="entry name" value="METHYLCOBAMIDE:COM METHYLTRANSFERASE MTBA"/>
    <property type="match status" value="1"/>
</dbReference>
<sequence length="361" mass="39765">MLKDRMNPLDRAAAMAKGERVDRIQCNPNLSCGIARINGRKISEFNTDARALASSVIATYKTFGLDGAKVFTDLFTLSEAMGAKMKFPLDDTPDLLEPAITDVSQIDHLEPIDPYKDGRLPLHLESMKYVYDEIGLQVPCSALVVGPFTSAFFLIGVERLIKLMLKNPEAVHRLCEISLQSCISFADAAIEQGMTPGIAEPMSSCTVVSPKHFREFAKPYIKRLVSHLKSRGKGVSIHICGKTEGIFEDLVDIGIDAFSIDNVVDLRTCVDAIGDRVKIAGNVDPSNVMFLGSPEDVRKETIKCVKAAWDSPKGFMIMPGCGLPVETPIQNIHAMMDTAREIGWPIDPEKLDYLLSIDKYK</sequence>
<dbReference type="InterPro" id="IPR000257">
    <property type="entry name" value="Uroporphyrinogen_deCOase"/>
</dbReference>
<dbReference type="Proteomes" id="UP000027946">
    <property type="component" value="Unassembled WGS sequence"/>
</dbReference>
<dbReference type="EMBL" id="JJMM01000002">
    <property type="protein sequence ID" value="KDR96755.1"/>
    <property type="molecule type" value="Genomic_DNA"/>
</dbReference>
<dbReference type="eggNOG" id="COG0407">
    <property type="taxonomic scope" value="Bacteria"/>
</dbReference>
<protein>
    <submittedName>
        <fullName evidence="2">Methylcobamide:CoM methyltransferase MtaA</fullName>
        <ecNumber evidence="2">2.1.1.246</ecNumber>
    </submittedName>
</protein>
<proteinExistence type="predicted"/>
<reference evidence="2 3" key="1">
    <citation type="submission" date="2014-03" db="EMBL/GenBank/DDBJ databases">
        <title>Genome sequence of Clostridium litorale W6, DSM 5388.</title>
        <authorList>
            <person name="Poehlein A."/>
            <person name="Jagirdar A."/>
            <person name="Khonsari B."/>
            <person name="Chibani C.M."/>
            <person name="Gutierrez Gutierrez D.A."/>
            <person name="Davydova E."/>
            <person name="Alghaithi H.S."/>
            <person name="Nair K.P."/>
            <person name="Dhamotharan K."/>
            <person name="Chandran L."/>
            <person name="G W."/>
            <person name="Daniel R."/>
        </authorList>
    </citation>
    <scope>NUCLEOTIDE SEQUENCE [LARGE SCALE GENOMIC DNA]</scope>
    <source>
        <strain evidence="2 3">W6</strain>
    </source>
</reference>
<evidence type="ECO:0000259" key="1">
    <source>
        <dbReference type="Pfam" id="PF01208"/>
    </source>
</evidence>
<dbReference type="GO" id="GO:0004853">
    <property type="term" value="F:uroporphyrinogen decarboxylase activity"/>
    <property type="evidence" value="ECO:0007669"/>
    <property type="project" value="InterPro"/>
</dbReference>
<accession>A0A069RKV2</accession>
<dbReference type="Gene3D" id="3.20.20.210">
    <property type="match status" value="1"/>
</dbReference>
<comment type="caution">
    <text evidence="2">The sequence shown here is derived from an EMBL/GenBank/DDBJ whole genome shotgun (WGS) entry which is preliminary data.</text>
</comment>